<dbReference type="InterPro" id="IPR012978">
    <property type="entry name" value="HEAT_RRP12"/>
</dbReference>
<dbReference type="Pfam" id="PF25772">
    <property type="entry name" value="HEAT_RRP12_N"/>
    <property type="match status" value="1"/>
</dbReference>
<dbReference type="InterPro" id="IPR052087">
    <property type="entry name" value="RRP12"/>
</dbReference>
<evidence type="ECO:0000256" key="2">
    <source>
        <dbReference type="ARBA" id="ARBA00007690"/>
    </source>
</evidence>
<evidence type="ECO:0000256" key="4">
    <source>
        <dbReference type="SAM" id="MobiDB-lite"/>
    </source>
</evidence>
<reference evidence="7" key="1">
    <citation type="submission" date="2021-05" db="EMBL/GenBank/DDBJ databases">
        <authorList>
            <person name="Alioto T."/>
            <person name="Alioto T."/>
            <person name="Gomez Garrido J."/>
        </authorList>
    </citation>
    <scope>NUCLEOTIDE SEQUENCE</scope>
</reference>
<comment type="similarity">
    <text evidence="2">Belongs to the RRP12 family.</text>
</comment>
<feature type="compositionally biased region" description="Basic and acidic residues" evidence="4">
    <location>
        <begin position="1338"/>
        <end position="1355"/>
    </location>
</feature>
<feature type="region of interest" description="Disordered" evidence="4">
    <location>
        <begin position="1093"/>
        <end position="1129"/>
    </location>
</feature>
<evidence type="ECO:0000259" key="6">
    <source>
        <dbReference type="Pfam" id="PF25772"/>
    </source>
</evidence>
<feature type="region of interest" description="Disordered" evidence="4">
    <location>
        <begin position="1"/>
        <end position="42"/>
    </location>
</feature>
<evidence type="ECO:0000259" key="5">
    <source>
        <dbReference type="Pfam" id="PF08161"/>
    </source>
</evidence>
<keyword evidence="3" id="KW-0539">Nucleus</keyword>
<feature type="compositionally biased region" description="Basic and acidic residues" evidence="4">
    <location>
        <begin position="1093"/>
        <end position="1103"/>
    </location>
</feature>
<feature type="compositionally biased region" description="Basic and acidic residues" evidence="4">
    <location>
        <begin position="1243"/>
        <end position="1255"/>
    </location>
</feature>
<feature type="region of interest" description="Disordered" evidence="4">
    <location>
        <begin position="1316"/>
        <end position="1410"/>
    </location>
</feature>
<feature type="region of interest" description="Disordered" evidence="4">
    <location>
        <begin position="1185"/>
        <end position="1302"/>
    </location>
</feature>
<dbReference type="Pfam" id="PF08161">
    <property type="entry name" value="RRP12_HEAT"/>
    <property type="match status" value="1"/>
</dbReference>
<feature type="compositionally biased region" description="Gly residues" evidence="4">
    <location>
        <begin position="1293"/>
        <end position="1302"/>
    </location>
</feature>
<dbReference type="InterPro" id="IPR011989">
    <property type="entry name" value="ARM-like"/>
</dbReference>
<evidence type="ECO:0000313" key="7">
    <source>
        <dbReference type="EMBL" id="CAG6528920.1"/>
    </source>
</evidence>
<feature type="compositionally biased region" description="Polar residues" evidence="4">
    <location>
        <begin position="1185"/>
        <end position="1201"/>
    </location>
</feature>
<dbReference type="InterPro" id="IPR016024">
    <property type="entry name" value="ARM-type_fold"/>
</dbReference>
<dbReference type="PANTHER" id="PTHR48287">
    <property type="entry name" value="ARM REPEAT SUPERFAMILY PROTEIN"/>
    <property type="match status" value="1"/>
</dbReference>
<name>A0A8D8H650_CULPI</name>
<sequence length="1410" mass="155303">MGKFRSKLKKKPGNKRWARGHASTSNPETNKHRAKAKSRFFQANLSLAPPAADESGSASRLTLEAVLKHDAIQSYGKKGSGEGGKEGGPTVNDIAASMKSFSMNDGDGDDGMTGSGGLGTFKTFQTFASNWSACSNMSFKKLLNNFRADSQLQKDMLAILAALTEVIKENGGSQSSTEYFLGLMETIEATKEESDTVAAVSLLSMGIKSVPEAVLRKKFSETAQTLLGLLERYAESDNQNMVRSIVGCLSVVLRAQEYSQWKLSSTLKFFDGILSFVIHTKPKIRKAAQHAVVAIIHGSCFMLPPKMGDEEKMDDGEQQAKPGVKCHPVGGRVARFCVGQFKPENIGNNQTLVLHTLGLLHNALPGFSKDDIKLVAESLLSIMTATNVLIRTNCFQTFHSLFSSKTENLTPTLAGKLIAALYDYRPDRSDSKQIIAWLTVLKEGHLFLAKSNLTMCSSALPRFVDVCTRDFWSSDRMEVVSSASNSLKDILYECVQACCEDDEVEKHRVPIERILTAITDVLSSAPFGHASNQVLIILAIAFDIAGKHFGPTLAPALKTLGNRYDPQSSSRIQIEHAVLQAVGSMDTGLVLQCIPLAEESGKIDLEKTWMLPLLREGLNASRLEIFNSVILKLAYQCYVLWNKFKETDNKQQAHVFELLCCQLWGLFPGFCRRPQDIQNFKLIAKTLGTVLNENPDLRSPILDGLKELIPHLESDADKAEVGKYAKNFLPRLFNIYTTKPKGSYENEVRQAAFDVIKTYLAITPAPILDELHKVALDQLTTKAPGTFIYDMLFDVVEQLSLYQSAEKLDDIYQRYITVILKRDKSQETVAKTNANVRRQMKKAFKLLREILASDHPGCVEFRNTRRGNVEKLLLGTLHSTFDGIQAPRLACLKLLIEKNPEIKTNNKLVTRTIPEAIASYNVEAVKQENLSNELIEMIGTMFNNESKINEFVDLIIAGFTGDSILIANTIWVLKNVLQTFTGTLTVDTLRFMLEQVGTFVIGNNRTEVEAALNFVLLYVKILPVPLVTNYLPLITKAISMMNADTKRHCRQLVGYTLKRLCKRFGAEEIIKLVPGNDEVTHKRLKKIRKEMARARRNKLEDQKRKKKGGAGAGGADSDSDDEESELAGHLEKKSLTIDDILADSDSDSDSGVEDERKAKKKMATYIKESPENIVDLADLDAISKITTSQPMDQSKPGSSGLNRAPANKKKDPNRGFATAADGRLIIEDIEDYSDSDEDPDEAVGYKDKAKKRVYDEESSDSNAEDETEPADGADGPSSRKRKAMEAMSMRSGMSGGSRGYVAGGKGIHRPVAASVKSGYSGKSSKSTKTFVSASGTEYRSKKAQGDMLKKGKHEPYAYVPLSRNSLNRRKRAKSAGQFKGIVKGARKGAAAGAKNRMVKKTGAGGGGKRK</sequence>
<accession>A0A8D8H650</accession>
<proteinExistence type="inferred from homology"/>
<feature type="compositionally biased region" description="Low complexity" evidence="4">
    <location>
        <begin position="1379"/>
        <end position="1394"/>
    </location>
</feature>
<dbReference type="SUPFAM" id="SSF48371">
    <property type="entry name" value="ARM repeat"/>
    <property type="match status" value="1"/>
</dbReference>
<dbReference type="Gene3D" id="1.25.10.10">
    <property type="entry name" value="Leucine-rich Repeat Variant"/>
    <property type="match status" value="1"/>
</dbReference>
<feature type="compositionally biased region" description="Basic residues" evidence="4">
    <location>
        <begin position="1"/>
        <end position="19"/>
    </location>
</feature>
<dbReference type="PANTHER" id="PTHR48287:SF1">
    <property type="entry name" value="ARM REPEAT SUPERFAMILY PROTEIN"/>
    <property type="match status" value="1"/>
</dbReference>
<feature type="compositionally biased region" description="Acidic residues" evidence="4">
    <location>
        <begin position="1227"/>
        <end position="1241"/>
    </location>
</feature>
<evidence type="ECO:0000256" key="3">
    <source>
        <dbReference type="ARBA" id="ARBA00023242"/>
    </source>
</evidence>
<dbReference type="GO" id="GO:0005634">
    <property type="term" value="C:nucleus"/>
    <property type="evidence" value="ECO:0007669"/>
    <property type="project" value="UniProtKB-SubCell"/>
</dbReference>
<evidence type="ECO:0000256" key="1">
    <source>
        <dbReference type="ARBA" id="ARBA00004123"/>
    </source>
</evidence>
<feature type="domain" description="RRP12 N-terminal HEAT" evidence="6">
    <location>
        <begin position="142"/>
        <end position="295"/>
    </location>
</feature>
<feature type="compositionally biased region" description="Low complexity" evidence="4">
    <location>
        <begin position="1316"/>
        <end position="1334"/>
    </location>
</feature>
<comment type="subcellular location">
    <subcellularLocation>
        <location evidence="1">Nucleus</location>
    </subcellularLocation>
</comment>
<feature type="compositionally biased region" description="Acidic residues" evidence="4">
    <location>
        <begin position="1256"/>
        <end position="1271"/>
    </location>
</feature>
<protein>
    <submittedName>
        <fullName evidence="7">RRP12-like protein</fullName>
    </submittedName>
</protein>
<dbReference type="InterPro" id="IPR057860">
    <property type="entry name" value="HEAT_RRP12_N"/>
</dbReference>
<feature type="domain" description="RRP12 HEAT" evidence="5">
    <location>
        <begin position="473"/>
        <end position="739"/>
    </location>
</feature>
<dbReference type="EMBL" id="HBUE01199404">
    <property type="protein sequence ID" value="CAG6528920.1"/>
    <property type="molecule type" value="Transcribed_RNA"/>
</dbReference>
<dbReference type="EMBL" id="HBUE01305556">
    <property type="protein sequence ID" value="CAG6580701.1"/>
    <property type="molecule type" value="Transcribed_RNA"/>
</dbReference>
<organism evidence="7">
    <name type="scientific">Culex pipiens</name>
    <name type="common">House mosquito</name>
    <dbReference type="NCBI Taxonomy" id="7175"/>
    <lineage>
        <taxon>Eukaryota</taxon>
        <taxon>Metazoa</taxon>
        <taxon>Ecdysozoa</taxon>
        <taxon>Arthropoda</taxon>
        <taxon>Hexapoda</taxon>
        <taxon>Insecta</taxon>
        <taxon>Pterygota</taxon>
        <taxon>Neoptera</taxon>
        <taxon>Endopterygota</taxon>
        <taxon>Diptera</taxon>
        <taxon>Nematocera</taxon>
        <taxon>Culicoidea</taxon>
        <taxon>Culicidae</taxon>
        <taxon>Culicinae</taxon>
        <taxon>Culicini</taxon>
        <taxon>Culex</taxon>
        <taxon>Culex</taxon>
    </lineage>
</organism>